<accession>A0A2P6SQH4</accession>
<dbReference type="NCBIfam" id="TIGR01571">
    <property type="entry name" value="A_thal_Cys_rich"/>
    <property type="match status" value="1"/>
</dbReference>
<protein>
    <submittedName>
        <fullName evidence="2">Putative PLAC8 motif-containing protein</fullName>
    </submittedName>
</protein>
<keyword evidence="1" id="KW-0472">Membrane</keyword>
<feature type="transmembrane region" description="Helical" evidence="1">
    <location>
        <begin position="81"/>
        <end position="99"/>
    </location>
</feature>
<dbReference type="STRING" id="74649.A0A2P6SQH4"/>
<organism evidence="2 3">
    <name type="scientific">Rosa chinensis</name>
    <name type="common">China rose</name>
    <dbReference type="NCBI Taxonomy" id="74649"/>
    <lineage>
        <taxon>Eukaryota</taxon>
        <taxon>Viridiplantae</taxon>
        <taxon>Streptophyta</taxon>
        <taxon>Embryophyta</taxon>
        <taxon>Tracheophyta</taxon>
        <taxon>Spermatophyta</taxon>
        <taxon>Magnoliopsida</taxon>
        <taxon>eudicotyledons</taxon>
        <taxon>Gunneridae</taxon>
        <taxon>Pentapetalae</taxon>
        <taxon>rosids</taxon>
        <taxon>fabids</taxon>
        <taxon>Rosales</taxon>
        <taxon>Rosaceae</taxon>
        <taxon>Rosoideae</taxon>
        <taxon>Rosoideae incertae sedis</taxon>
        <taxon>Rosa</taxon>
    </lineage>
</organism>
<dbReference type="Pfam" id="PF04749">
    <property type="entry name" value="PLAC8"/>
    <property type="match status" value="1"/>
</dbReference>
<gene>
    <name evidence="2" type="ORF">RchiOBHm_Chr0c23g0500741</name>
</gene>
<keyword evidence="1" id="KW-1133">Transmembrane helix</keyword>
<dbReference type="Gramene" id="PRQ60912">
    <property type="protein sequence ID" value="PRQ60912"/>
    <property type="gene ID" value="RchiOBHm_Chr0c23g0500741"/>
</dbReference>
<name>A0A2P6SQH4_ROSCH</name>
<keyword evidence="1" id="KW-0812">Transmembrane</keyword>
<evidence type="ECO:0000313" key="2">
    <source>
        <dbReference type="EMBL" id="PRQ60912.1"/>
    </source>
</evidence>
<evidence type="ECO:0000313" key="3">
    <source>
        <dbReference type="Proteomes" id="UP000238479"/>
    </source>
</evidence>
<reference evidence="2 3" key="1">
    <citation type="journal article" date="2018" name="Nat. Genet.">
        <title>The Rosa genome provides new insights in the design of modern roses.</title>
        <authorList>
            <person name="Bendahmane M."/>
        </authorList>
    </citation>
    <scope>NUCLEOTIDE SEQUENCE [LARGE SCALE GENOMIC DNA]</scope>
    <source>
        <strain evidence="3">cv. Old Blush</strain>
    </source>
</reference>
<keyword evidence="3" id="KW-1185">Reference proteome</keyword>
<proteinExistence type="predicted"/>
<dbReference type="PANTHER" id="PTHR15907">
    <property type="entry name" value="DUF614 FAMILY PROTEIN-RELATED"/>
    <property type="match status" value="1"/>
</dbReference>
<sequence length="174" mass="19499">MLLEPPSLGNLASLTASPIPKAVINSRLLRSIFITNLHEQINSKLIFCMDTGCLTYWCPCITFGRIAEIVDKGSPSCAASGAMYTFIAIVIGIPCWYSCSYRMKMREQYALDGNRCSDFLIHCFCENCALCQEYRELQSRGFNMAIGWDGNMDARNREVAMAPVPPMVEEGMKR</sequence>
<dbReference type="InterPro" id="IPR006461">
    <property type="entry name" value="PLAC_motif_containing"/>
</dbReference>
<dbReference type="Proteomes" id="UP000238479">
    <property type="component" value="Unassembled WGS sequence"/>
</dbReference>
<dbReference type="EMBL" id="PDCK01000022">
    <property type="protein sequence ID" value="PRQ60912.1"/>
    <property type="molecule type" value="Genomic_DNA"/>
</dbReference>
<dbReference type="AlphaFoldDB" id="A0A2P6SQH4"/>
<evidence type="ECO:0000256" key="1">
    <source>
        <dbReference type="SAM" id="Phobius"/>
    </source>
</evidence>
<comment type="caution">
    <text evidence="2">The sequence shown here is derived from an EMBL/GenBank/DDBJ whole genome shotgun (WGS) entry which is preliminary data.</text>
</comment>